<dbReference type="Pfam" id="PF22255">
    <property type="entry name" value="Gp44-like_2nd"/>
    <property type="match status" value="1"/>
</dbReference>
<protein>
    <submittedName>
        <fullName evidence="5">Bacteriophage Mu P family protein</fullName>
    </submittedName>
</protein>
<dbReference type="OrthoDB" id="9016931at2"/>
<dbReference type="RefSeq" id="WP_006271591.1">
    <property type="nucleotide sequence ID" value="NZ_GL883077.1"/>
</dbReference>
<dbReference type="Pfam" id="PF21929">
    <property type="entry name" value="GpP_4th"/>
    <property type="match status" value="1"/>
</dbReference>
<dbReference type="InterPro" id="IPR053981">
    <property type="entry name" value="Gp44/GpP-like_2nd"/>
</dbReference>
<feature type="domain" description="Baseplate hub protein gp44-like N-terminal" evidence="2">
    <location>
        <begin position="5"/>
        <end position="79"/>
    </location>
</feature>
<feature type="domain" description="Baseplate hub protein gp44/GpP-like second" evidence="4">
    <location>
        <begin position="81"/>
        <end position="162"/>
    </location>
</feature>
<dbReference type="InterPro" id="IPR026276">
    <property type="entry name" value="Baseplate_GpP"/>
</dbReference>
<organism evidence="5 6">
    <name type="scientific">Asticcacaulis biprosthecium C19</name>
    <dbReference type="NCBI Taxonomy" id="715226"/>
    <lineage>
        <taxon>Bacteria</taxon>
        <taxon>Pseudomonadati</taxon>
        <taxon>Pseudomonadota</taxon>
        <taxon>Alphaproteobacteria</taxon>
        <taxon>Caulobacterales</taxon>
        <taxon>Caulobacteraceae</taxon>
        <taxon>Asticcacaulis</taxon>
    </lineage>
</organism>
<name>F4QG88_9CAUL</name>
<feature type="domain" description="Baseplate hub protein gp44/GpP-like C-terminal" evidence="3">
    <location>
        <begin position="241"/>
        <end position="323"/>
    </location>
</feature>
<dbReference type="InterPro" id="IPR023399">
    <property type="entry name" value="Baseplate-like_2-layer_sand"/>
</dbReference>
<sequence length="352" mass="38267">MSDSVTVKVDGQVFEGWKAIGVQRSIDTLCAGFRLTLYNAAIFDRAACEIWVGDELLITGRVDRVAGGVGKTYSVGGRDKTLDLVDASAVHSPGAWRGQKLEKIGAELLAPFGLTLTVETATGAVFPLFCIEPGETVFEALTRMCRMRGLMIRTDPKGSVIVFAPRQKRTGMVLELGRNLTGFEFDINSADRFSEYIIKGQRQGGAHTEAKDAAAPKGSAKDAGVTRYRPKLIVSDEQSTPAGLRTRALWEATTRRAQALQVGGSVKGWRDDAGALFEPDTLVRLIADDHGLDLDMTLTEVTFTLDDKGTSTRFRMTKPEAFTTVELLEADAKKKKKAKKDPDALYKALSEG</sequence>
<evidence type="ECO:0000256" key="1">
    <source>
        <dbReference type="SAM" id="MobiDB-lite"/>
    </source>
</evidence>
<evidence type="ECO:0000313" key="5">
    <source>
        <dbReference type="EMBL" id="EGF92416.1"/>
    </source>
</evidence>
<proteinExistence type="predicted"/>
<dbReference type="Gene3D" id="2.30.300.10">
    <property type="entry name" value="Baseplate protein-like domain - beta roll fold"/>
    <property type="match status" value="1"/>
</dbReference>
<dbReference type="STRING" id="715226.ABI_08520"/>
<evidence type="ECO:0000313" key="6">
    <source>
        <dbReference type="Proteomes" id="UP000006512"/>
    </source>
</evidence>
<evidence type="ECO:0000259" key="4">
    <source>
        <dbReference type="Pfam" id="PF22255"/>
    </source>
</evidence>
<keyword evidence="6" id="KW-1185">Reference proteome</keyword>
<feature type="region of interest" description="Disordered" evidence="1">
    <location>
        <begin position="333"/>
        <end position="352"/>
    </location>
</feature>
<dbReference type="PIRSF" id="PIRSF004440">
    <property type="entry name" value="GpP"/>
    <property type="match status" value="1"/>
</dbReference>
<dbReference type="EMBL" id="GL883077">
    <property type="protein sequence ID" value="EGF92416.1"/>
    <property type="molecule type" value="Genomic_DNA"/>
</dbReference>
<dbReference type="eggNOG" id="COG4379">
    <property type="taxonomic scope" value="Bacteria"/>
</dbReference>
<evidence type="ECO:0000259" key="3">
    <source>
        <dbReference type="Pfam" id="PF21929"/>
    </source>
</evidence>
<dbReference type="InterPro" id="IPR049354">
    <property type="entry name" value="GpP-like_N"/>
</dbReference>
<evidence type="ECO:0000259" key="2">
    <source>
        <dbReference type="Pfam" id="PF21683"/>
    </source>
</evidence>
<dbReference type="Gene3D" id="3.30.1920.10">
    <property type="entry name" value="Baseplate protein-like domains - 2 layer sandwich fold"/>
    <property type="match status" value="1"/>
</dbReference>
<dbReference type="InterPro" id="IPR053982">
    <property type="entry name" value="Gp44/GpP-like_C"/>
</dbReference>
<dbReference type="Proteomes" id="UP000006512">
    <property type="component" value="Unassembled WGS sequence"/>
</dbReference>
<dbReference type="HOGENOM" id="CLU_060292_0_0_5"/>
<dbReference type="AlphaFoldDB" id="F4QG88"/>
<dbReference type="SUPFAM" id="SSF69279">
    <property type="entry name" value="Phage tail proteins"/>
    <property type="match status" value="2"/>
</dbReference>
<dbReference type="Pfam" id="PF21683">
    <property type="entry name" value="GpP-like_1st"/>
    <property type="match status" value="1"/>
</dbReference>
<dbReference type="Gene3D" id="3.55.50.10">
    <property type="entry name" value="Baseplate protein-like domains"/>
    <property type="match status" value="1"/>
</dbReference>
<accession>F4QG88</accession>
<gene>
    <name evidence="5" type="ORF">ABI_08520</name>
</gene>
<reference evidence="6" key="1">
    <citation type="submission" date="2011-03" db="EMBL/GenBank/DDBJ databases">
        <title>Draft genome sequence of Brevundimonas diminuta.</title>
        <authorList>
            <person name="Brown P.J.B."/>
            <person name="Buechlein A."/>
            <person name="Hemmerich C."/>
            <person name="Brun Y.V."/>
        </authorList>
    </citation>
    <scope>NUCLEOTIDE SEQUENCE [LARGE SCALE GENOMIC DNA]</scope>
    <source>
        <strain evidence="6">C19</strain>
    </source>
</reference>